<organism evidence="1">
    <name type="scientific">Siphoviridae sp. ctMYJ33</name>
    <dbReference type="NCBI Taxonomy" id="2825461"/>
    <lineage>
        <taxon>Viruses</taxon>
        <taxon>Duplodnaviria</taxon>
        <taxon>Heunggongvirae</taxon>
        <taxon>Uroviricota</taxon>
        <taxon>Caudoviricetes</taxon>
    </lineage>
</organism>
<dbReference type="EMBL" id="BK015370">
    <property type="protein sequence ID" value="DAE03683.1"/>
    <property type="molecule type" value="Genomic_DNA"/>
</dbReference>
<proteinExistence type="predicted"/>
<accession>A0A8S5PB45</accession>
<name>A0A8S5PB45_9CAUD</name>
<evidence type="ECO:0000313" key="1">
    <source>
        <dbReference type="EMBL" id="DAE03683.1"/>
    </source>
</evidence>
<sequence length="74" mass="8680">MNKYCYEIKDGKCKGYFKIYQAINGSIQLMMGNCNTTLTAQQILDLNIYTFDLIDYDHDKFLEFYKLGDSNVKD</sequence>
<reference evidence="1" key="1">
    <citation type="journal article" date="2021" name="Proc. Natl. Acad. Sci. U.S.A.">
        <title>A Catalog of Tens of Thousands of Viruses from Human Metagenomes Reveals Hidden Associations with Chronic Diseases.</title>
        <authorList>
            <person name="Tisza M.J."/>
            <person name="Buck C.B."/>
        </authorList>
    </citation>
    <scope>NUCLEOTIDE SEQUENCE</scope>
    <source>
        <strain evidence="1">CtMYJ33</strain>
    </source>
</reference>
<protein>
    <submittedName>
        <fullName evidence="1">Uncharacterized protein</fullName>
    </submittedName>
</protein>